<dbReference type="InterPro" id="IPR021740">
    <property type="entry name" value="Velvet"/>
</dbReference>
<proteinExistence type="predicted"/>
<keyword evidence="5" id="KW-0539">Nucleus</keyword>
<dbReference type="GO" id="GO:0030435">
    <property type="term" value="P:sporulation resulting in formation of a cellular spore"/>
    <property type="evidence" value="ECO:0007669"/>
    <property type="project" value="UniProtKB-KW"/>
</dbReference>
<feature type="compositionally biased region" description="Basic residues" evidence="6">
    <location>
        <begin position="179"/>
        <end position="189"/>
    </location>
</feature>
<keyword evidence="3" id="KW-0805">Transcription regulation</keyword>
<dbReference type="Proteomes" id="UP001174691">
    <property type="component" value="Unassembled WGS sequence"/>
</dbReference>
<reference evidence="8" key="1">
    <citation type="submission" date="2022-07" db="EMBL/GenBank/DDBJ databases">
        <title>Fungi with potential for degradation of polypropylene.</title>
        <authorList>
            <person name="Gostincar C."/>
        </authorList>
    </citation>
    <scope>NUCLEOTIDE SEQUENCE</scope>
    <source>
        <strain evidence="8">EXF-13287</strain>
    </source>
</reference>
<dbReference type="Pfam" id="PF11754">
    <property type="entry name" value="Velvet"/>
    <property type="match status" value="2"/>
</dbReference>
<feature type="region of interest" description="Disordered" evidence="6">
    <location>
        <begin position="384"/>
        <end position="475"/>
    </location>
</feature>
<keyword evidence="4" id="KW-0804">Transcription</keyword>
<evidence type="ECO:0000256" key="3">
    <source>
        <dbReference type="ARBA" id="ARBA00023015"/>
    </source>
</evidence>
<dbReference type="PANTHER" id="PTHR33572:SF18">
    <property type="entry name" value="SPORE DEVELOPMENT REGULATOR VOSA"/>
    <property type="match status" value="1"/>
</dbReference>
<evidence type="ECO:0000256" key="6">
    <source>
        <dbReference type="SAM" id="MobiDB-lite"/>
    </source>
</evidence>
<dbReference type="AlphaFoldDB" id="A0AA38S143"/>
<feature type="region of interest" description="Disordered" evidence="6">
    <location>
        <begin position="179"/>
        <end position="332"/>
    </location>
</feature>
<comment type="subcellular location">
    <subcellularLocation>
        <location evidence="1">Nucleus</location>
    </subcellularLocation>
</comment>
<dbReference type="PANTHER" id="PTHR33572">
    <property type="entry name" value="SPORE DEVELOPMENT REGULATOR VOSA"/>
    <property type="match status" value="1"/>
</dbReference>
<evidence type="ECO:0000256" key="4">
    <source>
        <dbReference type="ARBA" id="ARBA00023163"/>
    </source>
</evidence>
<dbReference type="PROSITE" id="PS51821">
    <property type="entry name" value="VELVET"/>
    <property type="match status" value="1"/>
</dbReference>
<accession>A0AA38S143</accession>
<evidence type="ECO:0000313" key="8">
    <source>
        <dbReference type="EMBL" id="KAJ9162384.1"/>
    </source>
</evidence>
<dbReference type="InterPro" id="IPR038491">
    <property type="entry name" value="Velvet_dom_sf"/>
</dbReference>
<dbReference type="GO" id="GO:0005634">
    <property type="term" value="C:nucleus"/>
    <property type="evidence" value="ECO:0007669"/>
    <property type="project" value="UniProtKB-SubCell"/>
</dbReference>
<evidence type="ECO:0000259" key="7">
    <source>
        <dbReference type="PROSITE" id="PS51821"/>
    </source>
</evidence>
<evidence type="ECO:0000256" key="5">
    <source>
        <dbReference type="ARBA" id="ARBA00023242"/>
    </source>
</evidence>
<feature type="compositionally biased region" description="Gly residues" evidence="6">
    <location>
        <begin position="446"/>
        <end position="455"/>
    </location>
</feature>
<gene>
    <name evidence="8" type="ORF">NKR19_g1372</name>
</gene>
<dbReference type="Gene3D" id="2.60.40.3960">
    <property type="entry name" value="Velvet domain"/>
    <property type="match status" value="1"/>
</dbReference>
<evidence type="ECO:0000256" key="1">
    <source>
        <dbReference type="ARBA" id="ARBA00004123"/>
    </source>
</evidence>
<evidence type="ECO:0000313" key="9">
    <source>
        <dbReference type="Proteomes" id="UP001174691"/>
    </source>
</evidence>
<keyword evidence="2" id="KW-0749">Sporulation</keyword>
<protein>
    <recommendedName>
        <fullName evidence="7">Velvet domain-containing protein</fullName>
    </recommendedName>
</protein>
<dbReference type="EMBL" id="JANBVN010000012">
    <property type="protein sequence ID" value="KAJ9162384.1"/>
    <property type="molecule type" value="Genomic_DNA"/>
</dbReference>
<organism evidence="8 9">
    <name type="scientific">Coniochaeta hoffmannii</name>
    <dbReference type="NCBI Taxonomy" id="91930"/>
    <lineage>
        <taxon>Eukaryota</taxon>
        <taxon>Fungi</taxon>
        <taxon>Dikarya</taxon>
        <taxon>Ascomycota</taxon>
        <taxon>Pezizomycotina</taxon>
        <taxon>Sordariomycetes</taxon>
        <taxon>Sordariomycetidae</taxon>
        <taxon>Coniochaetales</taxon>
        <taxon>Coniochaetaceae</taxon>
        <taxon>Coniochaeta</taxon>
    </lineage>
</organism>
<keyword evidence="9" id="KW-1185">Reference proteome</keyword>
<comment type="caution">
    <text evidence="8">The sequence shown here is derived from an EMBL/GenBank/DDBJ whole genome shotgun (WGS) entry which is preliminary data.</text>
</comment>
<evidence type="ECO:0000256" key="2">
    <source>
        <dbReference type="ARBA" id="ARBA00022969"/>
    </source>
</evidence>
<sequence length="475" mass="51208">MAYQMEEPDYKLEVRQQPVYARVAIGKEKDRKPIDPPPIVQLKVSAKKDPMQNFLQNPYLIMSCQLIKANDDDKDTSGPVSNALLGTIVSSLYSLKDTDNSVGGFFVFGDLSVKCEGTYRLEFTLFELKMPDKWCWYLASVRSDPFTVYAQKYFPGMAESTFLTRSFSDQGVRLRLRKDSRSITTRKRNSTVADYSRQYSRHDHAQEVSPAGGGGRGGDHHHHQHQQPRSGGGYSDTMSPVDRVRGFQQAGAGGAYFDSSPRLGEYSHGPPGSGGYPSYGGYDDGHPRAKRQRMVEPTSNGGGGHGYENHDFTPYQQAAGPRTIPEMPPTSSILPYSTSSGYAVTSAASSVTGLPMPTAASYPASHHHHHHAAMPPRLDTQVVGISPHHSAGPSSATSTFSPGSRRSPPGSGGYPYHMGAYGSTPTTATGLHYQSGAPPPSHANGLGLGLDMGGGVDDKGQVQHAHQHTSNGPGL</sequence>
<feature type="domain" description="Velvet" evidence="7">
    <location>
        <begin position="5"/>
        <end position="177"/>
    </location>
</feature>
<dbReference type="InterPro" id="IPR037525">
    <property type="entry name" value="Velvet_dom"/>
</dbReference>
<name>A0AA38S143_9PEZI</name>